<organism evidence="1 2">
    <name type="scientific">Myotis davidii</name>
    <name type="common">David's myotis</name>
    <dbReference type="NCBI Taxonomy" id="225400"/>
    <lineage>
        <taxon>Eukaryota</taxon>
        <taxon>Metazoa</taxon>
        <taxon>Chordata</taxon>
        <taxon>Craniata</taxon>
        <taxon>Vertebrata</taxon>
        <taxon>Euteleostomi</taxon>
        <taxon>Mammalia</taxon>
        <taxon>Eutheria</taxon>
        <taxon>Laurasiatheria</taxon>
        <taxon>Chiroptera</taxon>
        <taxon>Yangochiroptera</taxon>
        <taxon>Vespertilionidae</taxon>
        <taxon>Myotis</taxon>
    </lineage>
</organism>
<dbReference type="GO" id="GO:0016779">
    <property type="term" value="F:nucleotidyltransferase activity"/>
    <property type="evidence" value="ECO:0007669"/>
    <property type="project" value="UniProtKB-KW"/>
</dbReference>
<keyword evidence="1" id="KW-0808">Transferase</keyword>
<dbReference type="Proteomes" id="UP000010556">
    <property type="component" value="Unassembled WGS sequence"/>
</dbReference>
<protein>
    <submittedName>
        <fullName evidence="1">Choline-phosphate cytidylyltransferase B</fullName>
    </submittedName>
</protein>
<evidence type="ECO:0000313" key="1">
    <source>
        <dbReference type="EMBL" id="ELK25465.1"/>
    </source>
</evidence>
<proteinExistence type="predicted"/>
<dbReference type="EMBL" id="KB111935">
    <property type="protein sequence ID" value="ELK25465.1"/>
    <property type="molecule type" value="Genomic_DNA"/>
</dbReference>
<reference evidence="2" key="1">
    <citation type="journal article" date="2013" name="Science">
        <title>Comparative analysis of bat genomes provides insight into the evolution of flight and immunity.</title>
        <authorList>
            <person name="Zhang G."/>
            <person name="Cowled C."/>
            <person name="Shi Z."/>
            <person name="Huang Z."/>
            <person name="Bishop-Lilly K.A."/>
            <person name="Fang X."/>
            <person name="Wynne J.W."/>
            <person name="Xiong Z."/>
            <person name="Baker M.L."/>
            <person name="Zhao W."/>
            <person name="Tachedjian M."/>
            <person name="Zhu Y."/>
            <person name="Zhou P."/>
            <person name="Jiang X."/>
            <person name="Ng J."/>
            <person name="Yang L."/>
            <person name="Wu L."/>
            <person name="Xiao J."/>
            <person name="Feng Y."/>
            <person name="Chen Y."/>
            <person name="Sun X."/>
            <person name="Zhang Y."/>
            <person name="Marsh G.A."/>
            <person name="Crameri G."/>
            <person name="Broder C.C."/>
            <person name="Frey K.G."/>
            <person name="Wang L.F."/>
            <person name="Wang J."/>
        </authorList>
    </citation>
    <scope>NUCLEOTIDE SEQUENCE [LARGE SCALE GENOMIC DNA]</scope>
</reference>
<accession>L5LHJ8</accession>
<keyword evidence="2" id="KW-1185">Reference proteome</keyword>
<gene>
    <name evidence="1" type="ORF">MDA_GLEAN10006361</name>
</gene>
<sequence length="157" mass="17209">MEEIEHTCPQPRLGTDNVFGFCIEETSEFVIGQAGVCEIQMSATLLSMAFLPAEYPRVWTLTAPAPFADEVSCQCQAPHEKLTIAQARLGTPVHLDPHTPARRATTLTADVRFPATAASSPGSVHSGVERHHADVRFLAAQCFWIHALQRERATTQT</sequence>
<name>L5LHJ8_MYODS</name>
<keyword evidence="1" id="KW-0548">Nucleotidyltransferase</keyword>
<dbReference type="AlphaFoldDB" id="L5LHJ8"/>
<evidence type="ECO:0000313" key="2">
    <source>
        <dbReference type="Proteomes" id="UP000010556"/>
    </source>
</evidence>